<organism evidence="1 2">
    <name type="scientific">Echinococcus granulosus</name>
    <name type="common">Hydatid tapeworm</name>
    <dbReference type="NCBI Taxonomy" id="6210"/>
    <lineage>
        <taxon>Eukaryota</taxon>
        <taxon>Metazoa</taxon>
        <taxon>Spiralia</taxon>
        <taxon>Lophotrochozoa</taxon>
        <taxon>Platyhelminthes</taxon>
        <taxon>Cestoda</taxon>
        <taxon>Eucestoda</taxon>
        <taxon>Cyclophyllidea</taxon>
        <taxon>Taeniidae</taxon>
        <taxon>Echinococcus</taxon>
        <taxon>Echinococcus granulosus group</taxon>
    </lineage>
</organism>
<dbReference type="KEGG" id="egl:EGR_05563"/>
<dbReference type="EMBL" id="APAU02000042">
    <property type="protein sequence ID" value="EUB59536.1"/>
    <property type="molecule type" value="Genomic_DNA"/>
</dbReference>
<evidence type="ECO:0000313" key="1">
    <source>
        <dbReference type="EMBL" id="EUB59536.1"/>
    </source>
</evidence>
<proteinExistence type="predicted"/>
<keyword evidence="2" id="KW-1185">Reference proteome</keyword>
<dbReference type="Proteomes" id="UP000019149">
    <property type="component" value="Unassembled WGS sequence"/>
</dbReference>
<accession>W6UF77</accession>
<reference evidence="1 2" key="1">
    <citation type="journal article" date="2013" name="Nat. Genet.">
        <title>The genome of the hydatid tapeworm Echinococcus granulosus.</title>
        <authorList>
            <person name="Zheng H."/>
            <person name="Zhang W."/>
            <person name="Zhang L."/>
            <person name="Zhang Z."/>
            <person name="Li J."/>
            <person name="Lu G."/>
            <person name="Zhu Y."/>
            <person name="Wang Y."/>
            <person name="Huang Y."/>
            <person name="Liu J."/>
            <person name="Kang H."/>
            <person name="Chen J."/>
            <person name="Wang L."/>
            <person name="Chen A."/>
            <person name="Yu S."/>
            <person name="Gao Z."/>
            <person name="Jin L."/>
            <person name="Gu W."/>
            <person name="Wang Z."/>
            <person name="Zhao L."/>
            <person name="Shi B."/>
            <person name="Wen H."/>
            <person name="Lin R."/>
            <person name="Jones M.K."/>
            <person name="Brejova B."/>
            <person name="Vinar T."/>
            <person name="Zhao G."/>
            <person name="McManus D.P."/>
            <person name="Chen Z."/>
            <person name="Zhou Y."/>
            <person name="Wang S."/>
        </authorList>
    </citation>
    <scope>NUCLEOTIDE SEQUENCE [LARGE SCALE GENOMIC DNA]</scope>
</reference>
<dbReference type="GeneID" id="36341278"/>
<dbReference type="RefSeq" id="XP_024350732.1">
    <property type="nucleotide sequence ID" value="XM_024494812.1"/>
</dbReference>
<dbReference type="CTD" id="36341278"/>
<protein>
    <submittedName>
        <fullName evidence="1">Uncharacterized protein</fullName>
    </submittedName>
</protein>
<name>W6UF77_ECHGR</name>
<gene>
    <name evidence="1" type="ORF">EGR_05563</name>
</gene>
<evidence type="ECO:0000313" key="2">
    <source>
        <dbReference type="Proteomes" id="UP000019149"/>
    </source>
</evidence>
<sequence length="131" mass="15189">MDIKGLLPFILENTFKSKKPLLRITFAFNEDSALISEKNCNNTKKLFPEVVHHYFKFLTKNSDQQSLAFQSHLNLRTDPAKVVPLTVISPEIIEKVKKYLCINCYFDKLVFLLFCCVACAPLDNFPTFYFI</sequence>
<dbReference type="AlphaFoldDB" id="W6UF77"/>
<comment type="caution">
    <text evidence="1">The sequence shown here is derived from an EMBL/GenBank/DDBJ whole genome shotgun (WGS) entry which is preliminary data.</text>
</comment>